<sequence length="259" mass="29386">MLLFFAVWGNDHEDAGLYIVRRPRAVDALDCHPFRVRKVSFFYPGYITPRLVSQRGLFTVHPKPDEPYRCREMRQIVIDRSCKPDFRRKLDSSGIHHAAIFMDLDSLSRRLVALRMGWGANGAEAPRTATGQGRRAAAEPVRRFDPRDPNRGRFGGSPARNGWVLSARVEEIETDWYRIVLAVAAAPRVKTPLTGTVTFHLHDTFAKPERHIRARAGRATLEVCAYGAFTVGAIVGRDRTRLELDLAEIPTAPLRFRER</sequence>
<evidence type="ECO:0000256" key="1">
    <source>
        <dbReference type="SAM" id="MobiDB-lite"/>
    </source>
</evidence>
<dbReference type="InterPro" id="IPR046888">
    <property type="entry name" value="pYEATS"/>
</dbReference>
<evidence type="ECO:0000313" key="3">
    <source>
        <dbReference type="EMBL" id="MDC7788489.1"/>
    </source>
</evidence>
<protein>
    <recommendedName>
        <fullName evidence="2">Prokaryotic YEATS domain-containing protein</fullName>
    </recommendedName>
</protein>
<feature type="compositionally biased region" description="Basic and acidic residues" evidence="1">
    <location>
        <begin position="136"/>
        <end position="151"/>
    </location>
</feature>
<feature type="compositionally biased region" description="Low complexity" evidence="1">
    <location>
        <begin position="125"/>
        <end position="135"/>
    </location>
</feature>
<dbReference type="RefSeq" id="WP_272779325.1">
    <property type="nucleotide sequence ID" value="NZ_JAQQLI010000045.1"/>
</dbReference>
<evidence type="ECO:0000259" key="2">
    <source>
        <dbReference type="Pfam" id="PF20305"/>
    </source>
</evidence>
<proteinExistence type="predicted"/>
<comment type="caution">
    <text evidence="3">The sequence shown here is derived from an EMBL/GenBank/DDBJ whole genome shotgun (WGS) entry which is preliminary data.</text>
</comment>
<feature type="domain" description="Prokaryotic YEATS" evidence="2">
    <location>
        <begin position="177"/>
        <end position="246"/>
    </location>
</feature>
<feature type="region of interest" description="Disordered" evidence="1">
    <location>
        <begin position="124"/>
        <end position="155"/>
    </location>
</feature>
<reference evidence="3" key="2">
    <citation type="submission" date="2023-02" db="EMBL/GenBank/DDBJ databases">
        <authorList>
            <person name="Rayyan A."/>
            <person name="Meyer T."/>
            <person name="Kyndt J.A."/>
        </authorList>
    </citation>
    <scope>NUCLEOTIDE SEQUENCE</scope>
    <source>
        <strain evidence="3">DSM 9987</strain>
    </source>
</reference>
<name>A0ABT5JFY5_RHOTP</name>
<reference evidence="3" key="1">
    <citation type="journal article" date="2023" name="Microbiol Resour">
        <title>Genome Sequences of Rhodoplanes serenus and Two Thermotolerant Strains, Rhodoplanes tepidamans and 'Rhodoplanes cryptolactis,' Further Refine the Genus.</title>
        <authorList>
            <person name="Rayyan A.A."/>
            <person name="Kyndt J.A."/>
        </authorList>
    </citation>
    <scope>NUCLEOTIDE SEQUENCE</scope>
    <source>
        <strain evidence="3">DSM 9987</strain>
    </source>
</reference>
<accession>A0ABT5JFY5</accession>
<dbReference type="EMBL" id="JAQQLI010000045">
    <property type="protein sequence ID" value="MDC7788489.1"/>
    <property type="molecule type" value="Genomic_DNA"/>
</dbReference>
<dbReference type="Proteomes" id="UP001165652">
    <property type="component" value="Unassembled WGS sequence"/>
</dbReference>
<dbReference type="Pfam" id="PF20305">
    <property type="entry name" value="pYEATS"/>
    <property type="match status" value="1"/>
</dbReference>
<organism evidence="3 4">
    <name type="scientific">Rhodoplanes tepidamans</name>
    <name type="common">Rhodoplanes cryptolactis</name>
    <dbReference type="NCBI Taxonomy" id="200616"/>
    <lineage>
        <taxon>Bacteria</taxon>
        <taxon>Pseudomonadati</taxon>
        <taxon>Pseudomonadota</taxon>
        <taxon>Alphaproteobacteria</taxon>
        <taxon>Hyphomicrobiales</taxon>
        <taxon>Nitrobacteraceae</taxon>
        <taxon>Rhodoplanes</taxon>
    </lineage>
</organism>
<evidence type="ECO:0000313" key="4">
    <source>
        <dbReference type="Proteomes" id="UP001165652"/>
    </source>
</evidence>
<keyword evidence="4" id="KW-1185">Reference proteome</keyword>
<gene>
    <name evidence="3" type="ORF">PQJ73_22590</name>
</gene>